<reference evidence="2 3" key="1">
    <citation type="submission" date="2019-09" db="EMBL/GenBank/DDBJ databases">
        <authorList>
            <person name="Ou C."/>
        </authorList>
    </citation>
    <scope>NUCLEOTIDE SEQUENCE [LARGE SCALE GENOMIC DNA]</scope>
    <source>
        <strain evidence="2">S2</strain>
        <tissue evidence="2">Leaf</tissue>
    </source>
</reference>
<organism evidence="2 3">
    <name type="scientific">Pyrus ussuriensis x Pyrus communis</name>
    <dbReference type="NCBI Taxonomy" id="2448454"/>
    <lineage>
        <taxon>Eukaryota</taxon>
        <taxon>Viridiplantae</taxon>
        <taxon>Streptophyta</taxon>
        <taxon>Embryophyta</taxon>
        <taxon>Tracheophyta</taxon>
        <taxon>Spermatophyta</taxon>
        <taxon>Magnoliopsida</taxon>
        <taxon>eudicotyledons</taxon>
        <taxon>Gunneridae</taxon>
        <taxon>Pentapetalae</taxon>
        <taxon>rosids</taxon>
        <taxon>fabids</taxon>
        <taxon>Rosales</taxon>
        <taxon>Rosaceae</taxon>
        <taxon>Amygdaloideae</taxon>
        <taxon>Maleae</taxon>
        <taxon>Pyrus</taxon>
    </lineage>
</organism>
<dbReference type="EMBL" id="SMOL01000695">
    <property type="protein sequence ID" value="KAB2602620.1"/>
    <property type="molecule type" value="Genomic_DNA"/>
</dbReference>
<gene>
    <name evidence="2" type="ORF">D8674_003625</name>
</gene>
<comment type="caution">
    <text evidence="2">The sequence shown here is derived from an EMBL/GenBank/DDBJ whole genome shotgun (WGS) entry which is preliminary data.</text>
</comment>
<reference evidence="2 3" key="3">
    <citation type="submission" date="2019-11" db="EMBL/GenBank/DDBJ databases">
        <title>A de novo genome assembly of a pear dwarfing rootstock.</title>
        <authorList>
            <person name="Wang F."/>
            <person name="Wang J."/>
            <person name="Li S."/>
            <person name="Zhang Y."/>
            <person name="Fang M."/>
            <person name="Ma L."/>
            <person name="Zhao Y."/>
            <person name="Jiang S."/>
        </authorList>
    </citation>
    <scope>NUCLEOTIDE SEQUENCE [LARGE SCALE GENOMIC DNA]</scope>
    <source>
        <strain evidence="2">S2</strain>
        <tissue evidence="2">Leaf</tissue>
    </source>
</reference>
<feature type="compositionally biased region" description="Basic and acidic residues" evidence="1">
    <location>
        <begin position="1"/>
        <end position="12"/>
    </location>
</feature>
<name>A0A5N5FMV5_9ROSA</name>
<evidence type="ECO:0000313" key="3">
    <source>
        <dbReference type="Proteomes" id="UP000327157"/>
    </source>
</evidence>
<evidence type="ECO:0000256" key="1">
    <source>
        <dbReference type="SAM" id="MobiDB-lite"/>
    </source>
</evidence>
<proteinExistence type="predicted"/>
<reference evidence="3" key="2">
    <citation type="submission" date="2019-10" db="EMBL/GenBank/DDBJ databases">
        <title>A de novo genome assembly of a pear dwarfing rootstock.</title>
        <authorList>
            <person name="Wang F."/>
            <person name="Wang J."/>
            <person name="Li S."/>
            <person name="Zhang Y."/>
            <person name="Fang M."/>
            <person name="Ma L."/>
            <person name="Zhao Y."/>
            <person name="Jiang S."/>
        </authorList>
    </citation>
    <scope>NUCLEOTIDE SEQUENCE [LARGE SCALE GENOMIC DNA]</scope>
</reference>
<protein>
    <submittedName>
        <fullName evidence="2">Uncharacterized protein</fullName>
    </submittedName>
</protein>
<feature type="region of interest" description="Disordered" evidence="1">
    <location>
        <begin position="1"/>
        <end position="31"/>
    </location>
</feature>
<dbReference type="Proteomes" id="UP000327157">
    <property type="component" value="Chromosome 10"/>
</dbReference>
<keyword evidence="3" id="KW-1185">Reference proteome</keyword>
<accession>A0A5N5FMV5</accession>
<sequence>MQRLREKIKIEPGDAAAMGEDKEEGYGKRQRQRRWNEDDRILGFGRWNENLATTRSVGQRLTVFGVPNVG</sequence>
<evidence type="ECO:0000313" key="2">
    <source>
        <dbReference type="EMBL" id="KAB2602620.1"/>
    </source>
</evidence>
<dbReference type="AlphaFoldDB" id="A0A5N5FMV5"/>